<dbReference type="CDD" id="cd03116">
    <property type="entry name" value="MobB"/>
    <property type="match status" value="1"/>
</dbReference>
<feature type="domain" description="Molybdopterin-guanine dinucleotide biosynthesis protein B (MobB)" evidence="1">
    <location>
        <begin position="12"/>
        <end position="135"/>
    </location>
</feature>
<dbReference type="Pfam" id="PF03205">
    <property type="entry name" value="MobB"/>
    <property type="match status" value="1"/>
</dbReference>
<dbReference type="Gene3D" id="3.40.50.300">
    <property type="entry name" value="P-loop containing nucleotide triphosphate hydrolases"/>
    <property type="match status" value="1"/>
</dbReference>
<evidence type="ECO:0000259" key="1">
    <source>
        <dbReference type="Pfam" id="PF03205"/>
    </source>
</evidence>
<sequence>MNNPMPATNPVILQIVGYKNSGKTTLITELIRHLKQANITIGTVKHDAHQFQMDYPGTDTWKHQEAGADVTAISSSTRSAILRSSPQPLSALIEQMKEVTIVLVEGFKQEPYPKLVLLRTSEDFELLHTVSNPIAAILWPQAIESLPPSERMSANIQNNDNNQIQLIELSNFDAIFNFVKSFIS</sequence>
<evidence type="ECO:0000313" key="2">
    <source>
        <dbReference type="EMBL" id="MFC5652745.1"/>
    </source>
</evidence>
<comment type="caution">
    <text evidence="2">The sequence shown here is derived from an EMBL/GenBank/DDBJ whole genome shotgun (WGS) entry which is preliminary data.</text>
</comment>
<gene>
    <name evidence="2" type="primary">mobB</name>
    <name evidence="2" type="ORF">ACFPYJ_27300</name>
</gene>
<dbReference type="RefSeq" id="WP_379191396.1">
    <property type="nucleotide sequence ID" value="NZ_JBHSOW010000105.1"/>
</dbReference>
<dbReference type="PANTHER" id="PTHR40072">
    <property type="entry name" value="MOLYBDOPTERIN-GUANINE DINUCLEOTIDE BIOSYNTHESIS ADAPTER PROTEIN-RELATED"/>
    <property type="match status" value="1"/>
</dbReference>
<evidence type="ECO:0000313" key="3">
    <source>
        <dbReference type="Proteomes" id="UP001596047"/>
    </source>
</evidence>
<dbReference type="EMBL" id="JBHSOW010000105">
    <property type="protein sequence ID" value="MFC5652745.1"/>
    <property type="molecule type" value="Genomic_DNA"/>
</dbReference>
<reference evidence="3" key="1">
    <citation type="journal article" date="2019" name="Int. J. Syst. Evol. Microbiol.">
        <title>The Global Catalogue of Microorganisms (GCM) 10K type strain sequencing project: providing services to taxonomists for standard genome sequencing and annotation.</title>
        <authorList>
            <consortium name="The Broad Institute Genomics Platform"/>
            <consortium name="The Broad Institute Genome Sequencing Center for Infectious Disease"/>
            <person name="Wu L."/>
            <person name="Ma J."/>
        </authorList>
    </citation>
    <scope>NUCLEOTIDE SEQUENCE [LARGE SCALE GENOMIC DNA]</scope>
    <source>
        <strain evidence="3">CGMCC 1.3240</strain>
    </source>
</reference>
<dbReference type="InterPro" id="IPR027417">
    <property type="entry name" value="P-loop_NTPase"/>
</dbReference>
<proteinExistence type="predicted"/>
<organism evidence="2 3">
    <name type="scientific">Paenibacillus solisilvae</name>
    <dbReference type="NCBI Taxonomy" id="2486751"/>
    <lineage>
        <taxon>Bacteria</taxon>
        <taxon>Bacillati</taxon>
        <taxon>Bacillota</taxon>
        <taxon>Bacilli</taxon>
        <taxon>Bacillales</taxon>
        <taxon>Paenibacillaceae</taxon>
        <taxon>Paenibacillus</taxon>
    </lineage>
</organism>
<dbReference type="SUPFAM" id="SSF52540">
    <property type="entry name" value="P-loop containing nucleoside triphosphate hydrolases"/>
    <property type="match status" value="1"/>
</dbReference>
<dbReference type="PANTHER" id="PTHR40072:SF1">
    <property type="entry name" value="MOLYBDOPTERIN-GUANINE DINUCLEOTIDE BIOSYNTHESIS ADAPTER PROTEIN"/>
    <property type="match status" value="1"/>
</dbReference>
<dbReference type="InterPro" id="IPR052539">
    <property type="entry name" value="MGD_biosynthesis_adapter"/>
</dbReference>
<protein>
    <submittedName>
        <fullName evidence="2">Molybdopterin-guanine dinucleotide biosynthesis protein B</fullName>
    </submittedName>
</protein>
<dbReference type="Proteomes" id="UP001596047">
    <property type="component" value="Unassembled WGS sequence"/>
</dbReference>
<dbReference type="NCBIfam" id="TIGR00176">
    <property type="entry name" value="mobB"/>
    <property type="match status" value="1"/>
</dbReference>
<name>A0ABW0W4G5_9BACL</name>
<dbReference type="InterPro" id="IPR004435">
    <property type="entry name" value="MobB_dom"/>
</dbReference>
<accession>A0ABW0W4G5</accession>
<keyword evidence="3" id="KW-1185">Reference proteome</keyword>